<evidence type="ECO:0000256" key="2">
    <source>
        <dbReference type="SAM" id="SignalP"/>
    </source>
</evidence>
<organism evidence="3 4">
    <name type="scientific">Lujinxingia sediminis</name>
    <dbReference type="NCBI Taxonomy" id="2480984"/>
    <lineage>
        <taxon>Bacteria</taxon>
        <taxon>Deltaproteobacteria</taxon>
        <taxon>Bradymonadales</taxon>
        <taxon>Lujinxingiaceae</taxon>
        <taxon>Lujinxingia</taxon>
    </lineage>
</organism>
<evidence type="ECO:0000313" key="3">
    <source>
        <dbReference type="EMBL" id="RVU48632.1"/>
    </source>
</evidence>
<protein>
    <submittedName>
        <fullName evidence="3">Uncharacterized protein</fullName>
    </submittedName>
</protein>
<feature type="compositionally biased region" description="Basic and acidic residues" evidence="1">
    <location>
        <begin position="282"/>
        <end position="299"/>
    </location>
</feature>
<gene>
    <name evidence="3" type="ORF">EA187_04155</name>
</gene>
<dbReference type="EMBL" id="SADD01000001">
    <property type="protein sequence ID" value="RVU48632.1"/>
    <property type="molecule type" value="Genomic_DNA"/>
</dbReference>
<feature type="chain" id="PRO_5045148697" evidence="2">
    <location>
        <begin position="24"/>
        <end position="328"/>
    </location>
</feature>
<feature type="signal peptide" evidence="2">
    <location>
        <begin position="1"/>
        <end position="23"/>
    </location>
</feature>
<feature type="region of interest" description="Disordered" evidence="1">
    <location>
        <begin position="269"/>
        <end position="328"/>
    </location>
</feature>
<comment type="caution">
    <text evidence="3">The sequence shown here is derived from an EMBL/GenBank/DDBJ whole genome shotgun (WGS) entry which is preliminary data.</text>
</comment>
<keyword evidence="2" id="KW-0732">Signal</keyword>
<evidence type="ECO:0000313" key="4">
    <source>
        <dbReference type="Proteomes" id="UP000282926"/>
    </source>
</evidence>
<name>A0ABY0CXL6_9DELT</name>
<dbReference type="Proteomes" id="UP000282926">
    <property type="component" value="Unassembled WGS sequence"/>
</dbReference>
<dbReference type="RefSeq" id="WP_115602777.1">
    <property type="nucleotide sequence ID" value="NZ_SADD01000001.1"/>
</dbReference>
<reference evidence="3 4" key="1">
    <citation type="submission" date="2019-01" db="EMBL/GenBank/DDBJ databases">
        <title>Lujinxingia litoralis gen. nov., sp. nov. and Lujinxingia sediminis gen. nov., sp. nov., new members in the order Bradymonadales, isolated from coastal sediment.</title>
        <authorList>
            <person name="Li C.-M."/>
        </authorList>
    </citation>
    <scope>NUCLEOTIDE SEQUENCE [LARGE SCALE GENOMIC DNA]</scope>
    <source>
        <strain evidence="3 4">SEH01</strain>
    </source>
</reference>
<accession>A0ABY0CXL6</accession>
<feature type="compositionally biased region" description="Basic residues" evidence="1">
    <location>
        <begin position="300"/>
        <end position="309"/>
    </location>
</feature>
<feature type="compositionally biased region" description="Gly residues" evidence="1">
    <location>
        <begin position="319"/>
        <end position="328"/>
    </location>
</feature>
<evidence type="ECO:0000256" key="1">
    <source>
        <dbReference type="SAM" id="MobiDB-lite"/>
    </source>
</evidence>
<proteinExistence type="predicted"/>
<sequence>MRKLSVLAMFMFVLLAMSSQAAAEEGIAAMLGDIEWGDSRAEVVEKLREHMIQEVRNDESLRNDRVAMQRARQRALDRARAVEDSHTPLRGSRTGYEVSIISGEFKKDNSEELLRVRDDVAQRYYIFVDGKLYRVVVAYNRDYVENVGFETFLAQASRRYGRPVSSDYGEIFGEEVLVRATWEDRDSELRVEDKREFFGTFAMIFSDRSMLSELRAANRLATGEQTQQAAVSDRVRALQRSEAVDRHAGAVDSLLGGDTAVDLSAGRPDYSEEEAAAAEAQARAEAEARAEREREEEEKKKKKKKKRRQPRNDFSDLEAGGGDDLIIY</sequence>
<keyword evidence="4" id="KW-1185">Reference proteome</keyword>